<dbReference type="RefSeq" id="WP_379313625.1">
    <property type="nucleotide sequence ID" value="NZ_JBHUKY010000078.1"/>
</dbReference>
<dbReference type="PANTHER" id="PTHR33055:SF15">
    <property type="entry name" value="TRANSPOSASE-RELATED"/>
    <property type="match status" value="1"/>
</dbReference>
<gene>
    <name evidence="2" type="ORF">ACFSX3_29175</name>
</gene>
<dbReference type="EMBL" id="JBHUKY010000078">
    <property type="protein sequence ID" value="MFD2413947.1"/>
    <property type="molecule type" value="Genomic_DNA"/>
</dbReference>
<evidence type="ECO:0000259" key="1">
    <source>
        <dbReference type="Pfam" id="PF01548"/>
    </source>
</evidence>
<accession>A0ABW5FJR5</accession>
<feature type="non-terminal residue" evidence="2">
    <location>
        <position position="248"/>
    </location>
</feature>
<dbReference type="Proteomes" id="UP001597448">
    <property type="component" value="Unassembled WGS sequence"/>
</dbReference>
<sequence length="248" mass="28430">QCHLKTFGTTTRELLGLQDWLSEHGCLEVVMESTGVFWKPVWNILEGSCDLVLANAQRVKNMPGRKSDMQDARWLAQLHRCGLIEGSMVPEQDIRDLRDLTRYRSKMVQAVTAEKNRIHKILQDANIKLTTFMSDLYGVSGRGLLQKIMDGEVVDEVAVKNLVKTRLKKKVPQLLDALNGKLRRHHREMIRDHWDHLVYLEKRITELEARIEAKAEPYLEMIEQIDSIPGIERTSAVTIFAEVGPHVA</sequence>
<dbReference type="InterPro" id="IPR047650">
    <property type="entry name" value="Transpos_IS110"/>
</dbReference>
<protein>
    <submittedName>
        <fullName evidence="2">IS110 family transposase</fullName>
    </submittedName>
</protein>
<dbReference type="NCBIfam" id="NF033542">
    <property type="entry name" value="transpos_IS110"/>
    <property type="match status" value="1"/>
</dbReference>
<feature type="domain" description="Transposase IS110-like N-terminal" evidence="1">
    <location>
        <begin position="6"/>
        <end position="125"/>
    </location>
</feature>
<evidence type="ECO:0000313" key="3">
    <source>
        <dbReference type="Proteomes" id="UP001597448"/>
    </source>
</evidence>
<reference evidence="3" key="1">
    <citation type="journal article" date="2019" name="Int. J. Syst. Evol. Microbiol.">
        <title>The Global Catalogue of Microorganisms (GCM) 10K type strain sequencing project: providing services to taxonomists for standard genome sequencing and annotation.</title>
        <authorList>
            <consortium name="The Broad Institute Genomics Platform"/>
            <consortium name="The Broad Institute Genome Sequencing Center for Infectious Disease"/>
            <person name="Wu L."/>
            <person name="Ma J."/>
        </authorList>
    </citation>
    <scope>NUCLEOTIDE SEQUENCE [LARGE SCALE GENOMIC DNA]</scope>
    <source>
        <strain evidence="3">CCM 8725</strain>
    </source>
</reference>
<evidence type="ECO:0000313" key="2">
    <source>
        <dbReference type="EMBL" id="MFD2413947.1"/>
    </source>
</evidence>
<organism evidence="2 3">
    <name type="scientific">Paenibacillus rhizoplanae</name>
    <dbReference type="NCBI Taxonomy" id="1917181"/>
    <lineage>
        <taxon>Bacteria</taxon>
        <taxon>Bacillati</taxon>
        <taxon>Bacillota</taxon>
        <taxon>Bacilli</taxon>
        <taxon>Bacillales</taxon>
        <taxon>Paenibacillaceae</taxon>
        <taxon>Paenibacillus</taxon>
    </lineage>
</organism>
<comment type="caution">
    <text evidence="2">The sequence shown here is derived from an EMBL/GenBank/DDBJ whole genome shotgun (WGS) entry which is preliminary data.</text>
</comment>
<dbReference type="PANTHER" id="PTHR33055">
    <property type="entry name" value="TRANSPOSASE FOR INSERTION SEQUENCE ELEMENT IS1111A"/>
    <property type="match status" value="1"/>
</dbReference>
<proteinExistence type="predicted"/>
<feature type="non-terminal residue" evidence="2">
    <location>
        <position position="1"/>
    </location>
</feature>
<name>A0ABW5FJR5_9BACL</name>
<keyword evidence="3" id="KW-1185">Reference proteome</keyword>
<dbReference type="InterPro" id="IPR002525">
    <property type="entry name" value="Transp_IS110-like_N"/>
</dbReference>
<dbReference type="Pfam" id="PF01548">
    <property type="entry name" value="DEDD_Tnp_IS110"/>
    <property type="match status" value="1"/>
</dbReference>